<dbReference type="InterPro" id="IPR051824">
    <property type="entry name" value="LRR_Rcpt-Like_S/T_Kinase"/>
</dbReference>
<dbReference type="GO" id="GO:0004672">
    <property type="term" value="F:protein kinase activity"/>
    <property type="evidence" value="ECO:0007669"/>
    <property type="project" value="InterPro"/>
</dbReference>
<reference evidence="3" key="2">
    <citation type="submission" date="2017-06" db="EMBL/GenBank/DDBJ databases">
        <title>The pomegranate genome and the genomics of punicalagin biosynthesis.</title>
        <authorList>
            <person name="Xu C."/>
        </authorList>
    </citation>
    <scope>NUCLEOTIDE SEQUENCE [LARGE SCALE GENOMIC DNA]</scope>
    <source>
        <tissue evidence="3">Fresh leaf</tissue>
    </source>
</reference>
<dbReference type="InterPro" id="IPR011009">
    <property type="entry name" value="Kinase-like_dom_sf"/>
</dbReference>
<gene>
    <name evidence="3" type="ORF">CDL15_Pgr013993</name>
    <name evidence="4" type="ORF">CRG98_038781</name>
</gene>
<dbReference type="PANTHER" id="PTHR48006:SF92">
    <property type="entry name" value="LRR RECEPTOR-LIKE SERINE_THREONINE-PROTEIN KINASE GSO1"/>
    <property type="match status" value="1"/>
</dbReference>
<dbReference type="EMBL" id="PGOL01003489">
    <property type="protein sequence ID" value="PKI40770.1"/>
    <property type="molecule type" value="Genomic_DNA"/>
</dbReference>
<dbReference type="InterPro" id="IPR001245">
    <property type="entry name" value="Ser-Thr/Tyr_kinase_cat_dom"/>
</dbReference>
<dbReference type="SUPFAM" id="SSF56112">
    <property type="entry name" value="Protein kinase-like (PK-like)"/>
    <property type="match status" value="1"/>
</dbReference>
<evidence type="ECO:0000313" key="5">
    <source>
        <dbReference type="Proteomes" id="UP000197138"/>
    </source>
</evidence>
<dbReference type="Pfam" id="PF07714">
    <property type="entry name" value="PK_Tyr_Ser-Thr"/>
    <property type="match status" value="1"/>
</dbReference>
<evidence type="ECO:0000313" key="3">
    <source>
        <dbReference type="EMBL" id="OWM69532.1"/>
    </source>
</evidence>
<name>A0A218WBS8_PUNGR</name>
<protein>
    <recommendedName>
        <fullName evidence="2">Protein kinase domain-containing protein</fullName>
    </recommendedName>
</protein>
<dbReference type="PANTHER" id="PTHR48006">
    <property type="entry name" value="LEUCINE-RICH REPEAT-CONTAINING PROTEIN DDB_G0281931-RELATED"/>
    <property type="match status" value="1"/>
</dbReference>
<reference evidence="4 6" key="3">
    <citation type="submission" date="2017-11" db="EMBL/GenBank/DDBJ databases">
        <title>De-novo sequencing of pomegranate (Punica granatum L.) genome.</title>
        <authorList>
            <person name="Akparov Z."/>
            <person name="Amiraslanov A."/>
            <person name="Hajiyeva S."/>
            <person name="Abbasov M."/>
            <person name="Kaur K."/>
            <person name="Hamwieh A."/>
            <person name="Solovyev V."/>
            <person name="Salamov A."/>
            <person name="Braich B."/>
            <person name="Kosarev P."/>
            <person name="Mahmoud A."/>
            <person name="Hajiyev E."/>
            <person name="Babayeva S."/>
            <person name="Izzatullayeva V."/>
            <person name="Mammadov A."/>
            <person name="Mammadov A."/>
            <person name="Sharifova S."/>
            <person name="Ojaghi J."/>
            <person name="Eynullazada K."/>
            <person name="Bayramov B."/>
            <person name="Abdulazimova A."/>
            <person name="Shahmuradov I."/>
        </authorList>
    </citation>
    <scope>NUCLEOTIDE SEQUENCE [LARGE SCALE GENOMIC DNA]</scope>
    <source>
        <strain evidence="4">AG2017</strain>
        <strain evidence="6">cv. AG2017</strain>
        <tissue evidence="4">Leaf</tissue>
    </source>
</reference>
<dbReference type="Proteomes" id="UP000233551">
    <property type="component" value="Unassembled WGS sequence"/>
</dbReference>
<dbReference type="InterPro" id="IPR000719">
    <property type="entry name" value="Prot_kinase_dom"/>
</dbReference>
<keyword evidence="6" id="KW-1185">Reference proteome</keyword>
<evidence type="ECO:0000313" key="6">
    <source>
        <dbReference type="Proteomes" id="UP000233551"/>
    </source>
</evidence>
<organism evidence="3 5">
    <name type="scientific">Punica granatum</name>
    <name type="common">Pomegranate</name>
    <dbReference type="NCBI Taxonomy" id="22663"/>
    <lineage>
        <taxon>Eukaryota</taxon>
        <taxon>Viridiplantae</taxon>
        <taxon>Streptophyta</taxon>
        <taxon>Embryophyta</taxon>
        <taxon>Tracheophyta</taxon>
        <taxon>Spermatophyta</taxon>
        <taxon>Magnoliopsida</taxon>
        <taxon>eudicotyledons</taxon>
        <taxon>Gunneridae</taxon>
        <taxon>Pentapetalae</taxon>
        <taxon>rosids</taxon>
        <taxon>malvids</taxon>
        <taxon>Myrtales</taxon>
        <taxon>Lythraceae</taxon>
        <taxon>Punica</taxon>
    </lineage>
</organism>
<dbReference type="Gene3D" id="1.10.510.10">
    <property type="entry name" value="Transferase(Phosphotransferase) domain 1"/>
    <property type="match status" value="1"/>
</dbReference>
<dbReference type="STRING" id="22663.A0A218WBS8"/>
<sequence>MTTKTRESDVYSYGVLLLELITRKRALDPSFTEEGTDIVGWARSVWNRTRYIKRLVDSGLAEEFFDSGIMEQVKDVFSIAFRCVEPDPSKRPNMRSVVNQLLDANAQSMSK</sequence>
<comment type="subcellular location">
    <subcellularLocation>
        <location evidence="1">Membrane</location>
        <topology evidence="1">Single-pass type I membrane protein</topology>
    </subcellularLocation>
</comment>
<evidence type="ECO:0000256" key="1">
    <source>
        <dbReference type="ARBA" id="ARBA00004479"/>
    </source>
</evidence>
<dbReference type="Proteomes" id="UP000197138">
    <property type="component" value="Unassembled WGS sequence"/>
</dbReference>
<dbReference type="GO" id="GO:0005524">
    <property type="term" value="F:ATP binding"/>
    <property type="evidence" value="ECO:0007669"/>
    <property type="project" value="InterPro"/>
</dbReference>
<dbReference type="EMBL" id="MTKT01004864">
    <property type="protein sequence ID" value="OWM69532.1"/>
    <property type="molecule type" value="Genomic_DNA"/>
</dbReference>
<accession>A0A218WBS8</accession>
<dbReference type="PROSITE" id="PS50011">
    <property type="entry name" value="PROTEIN_KINASE_DOM"/>
    <property type="match status" value="1"/>
</dbReference>
<dbReference type="GO" id="GO:0016020">
    <property type="term" value="C:membrane"/>
    <property type="evidence" value="ECO:0007669"/>
    <property type="project" value="UniProtKB-SubCell"/>
</dbReference>
<proteinExistence type="predicted"/>
<dbReference type="AlphaFoldDB" id="A0A218WBS8"/>
<evidence type="ECO:0000259" key="2">
    <source>
        <dbReference type="PROSITE" id="PS50011"/>
    </source>
</evidence>
<comment type="caution">
    <text evidence="3">The sequence shown here is derived from an EMBL/GenBank/DDBJ whole genome shotgun (WGS) entry which is preliminary data.</text>
</comment>
<reference evidence="5" key="1">
    <citation type="journal article" date="2017" name="Plant J.">
        <title>The pomegranate (Punica granatum L.) genome and the genomics of punicalagin biosynthesis.</title>
        <authorList>
            <person name="Qin G."/>
            <person name="Xu C."/>
            <person name="Ming R."/>
            <person name="Tang H."/>
            <person name="Guyot R."/>
            <person name="Kramer E.M."/>
            <person name="Hu Y."/>
            <person name="Yi X."/>
            <person name="Qi Y."/>
            <person name="Xu X."/>
            <person name="Gao Z."/>
            <person name="Pan H."/>
            <person name="Jian J."/>
            <person name="Tian Y."/>
            <person name="Yue Z."/>
            <person name="Xu Y."/>
        </authorList>
    </citation>
    <scope>NUCLEOTIDE SEQUENCE [LARGE SCALE GENOMIC DNA]</scope>
    <source>
        <strain evidence="5">cv. Dabenzi</strain>
    </source>
</reference>
<feature type="domain" description="Protein kinase" evidence="2">
    <location>
        <begin position="1"/>
        <end position="102"/>
    </location>
</feature>
<evidence type="ECO:0000313" key="4">
    <source>
        <dbReference type="EMBL" id="PKI40770.1"/>
    </source>
</evidence>